<feature type="transmembrane region" description="Helical" evidence="1">
    <location>
        <begin position="131"/>
        <end position="154"/>
    </location>
</feature>
<keyword evidence="1" id="KW-0812">Transmembrane</keyword>
<dbReference type="EMBL" id="JACJIQ010000013">
    <property type="protein sequence ID" value="MBA9078485.1"/>
    <property type="molecule type" value="Genomic_DNA"/>
</dbReference>
<name>A0A839GSL4_9BACT</name>
<dbReference type="AlphaFoldDB" id="A0A839GSL4"/>
<protein>
    <submittedName>
        <fullName evidence="2">Uncharacterized protein</fullName>
    </submittedName>
</protein>
<keyword evidence="1" id="KW-1133">Transmembrane helix</keyword>
<comment type="caution">
    <text evidence="2">The sequence shown here is derived from an EMBL/GenBank/DDBJ whole genome shotgun (WGS) entry which is preliminary data.</text>
</comment>
<feature type="transmembrane region" description="Helical" evidence="1">
    <location>
        <begin position="75"/>
        <end position="100"/>
    </location>
</feature>
<evidence type="ECO:0000313" key="3">
    <source>
        <dbReference type="Proteomes" id="UP000563094"/>
    </source>
</evidence>
<evidence type="ECO:0000313" key="2">
    <source>
        <dbReference type="EMBL" id="MBA9078485.1"/>
    </source>
</evidence>
<feature type="transmembrane region" description="Helical" evidence="1">
    <location>
        <begin position="32"/>
        <end position="55"/>
    </location>
</feature>
<evidence type="ECO:0000256" key="1">
    <source>
        <dbReference type="SAM" id="Phobius"/>
    </source>
</evidence>
<dbReference type="RefSeq" id="WP_182513685.1">
    <property type="nucleotide sequence ID" value="NZ_JACJIQ010000013.1"/>
</dbReference>
<proteinExistence type="predicted"/>
<accession>A0A839GSL4</accession>
<reference evidence="2 3" key="1">
    <citation type="submission" date="2020-08" db="EMBL/GenBank/DDBJ databases">
        <title>Genomic Encyclopedia of Type Strains, Phase IV (KMG-IV): sequencing the most valuable type-strain genomes for metagenomic binning, comparative biology and taxonomic classification.</title>
        <authorList>
            <person name="Goeker M."/>
        </authorList>
    </citation>
    <scope>NUCLEOTIDE SEQUENCE [LARGE SCALE GENOMIC DNA]</scope>
    <source>
        <strain evidence="2 3">DSM 29854</strain>
    </source>
</reference>
<organism evidence="2 3">
    <name type="scientific">Rufibacter quisquiliarum</name>
    <dbReference type="NCBI Taxonomy" id="1549639"/>
    <lineage>
        <taxon>Bacteria</taxon>
        <taxon>Pseudomonadati</taxon>
        <taxon>Bacteroidota</taxon>
        <taxon>Cytophagia</taxon>
        <taxon>Cytophagales</taxon>
        <taxon>Hymenobacteraceae</taxon>
        <taxon>Rufibacter</taxon>
    </lineage>
</organism>
<keyword evidence="3" id="KW-1185">Reference proteome</keyword>
<gene>
    <name evidence="2" type="ORF">FHS90_003213</name>
</gene>
<sequence>MDNSLYEEESAGITLDPVMMGYLRIAAKWGKFLAIVGFVMIGLIVLFGVFFGTIMGSAMGGAMGAAMPGGEMMGGALATFMTVLYLLFAVLYFFPVLYLYRFSDKMQVGLRVQSPDVVLESFRNLKSLFKFMGVLTIVILGFYALALVFGVFAASMASMN</sequence>
<keyword evidence="1" id="KW-0472">Membrane</keyword>
<dbReference type="Proteomes" id="UP000563094">
    <property type="component" value="Unassembled WGS sequence"/>
</dbReference>